<dbReference type="InterPro" id="IPR050090">
    <property type="entry name" value="Tyrosine_recombinase_XerCD"/>
</dbReference>
<dbReference type="Gene3D" id="1.10.10.10">
    <property type="entry name" value="Winged helix-like DNA-binding domain superfamily/Winged helix DNA-binding domain"/>
    <property type="match status" value="1"/>
</dbReference>
<evidence type="ECO:0000313" key="9">
    <source>
        <dbReference type="Proteomes" id="UP000732193"/>
    </source>
</evidence>
<organism evidence="8 9">
    <name type="scientific">Sulfitobacter geojensis</name>
    <dbReference type="NCBI Taxonomy" id="1342299"/>
    <lineage>
        <taxon>Bacteria</taxon>
        <taxon>Pseudomonadati</taxon>
        <taxon>Pseudomonadota</taxon>
        <taxon>Alphaproteobacteria</taxon>
        <taxon>Rhodobacterales</taxon>
        <taxon>Roseobacteraceae</taxon>
        <taxon>Sulfitobacter</taxon>
    </lineage>
</organism>
<sequence length="520" mass="58127">MSRSYKGIKLKKNRVYSGADLQRIFSVSANTISNWVKGGLRASDGKRPYLFRGGQVMEFLKARRERAKTKPRFGEFKCGVCKAAVFAQVASLKIEPAKNGAKMGVGMCSECGGHIRKFVSEADLVVFERLRDPNTTVDSLYEGMRSDPGGIGICIKKLSHHWHGANDRTLYEWQFYAGHLAQQTIDQHLAAIRFFEDSLEGKSFEKLTIRDVDLVRSALKEAVSARGETRKSRSTVSHQASQIMAFLEWLIIQDGFKRLPQDLPNYIKMPKAIYAKALQSEEKAYPSIEEAEALLLGMPAATVAQRRSRAMVAIAYLGALRADTVTSLRICHFDVENRQILQDANVSRTKNGKSLRIDWFPIPDGFVAAVKEWIAVLDRAGLSGQDALFPSLRVLQHRKDLKSSNRTPIEPMASKDAVSKAFASACRDMVVKYSPHSVKDTLAVERDRKPLTERQRRAWSLNMGHDSEATTQKHYGTIGDDERAALFEEIGEAKVVAPRVLSDEAKIALVDRIVAELARQ</sequence>
<reference evidence="8 9" key="1">
    <citation type="submission" date="2021-01" db="EMBL/GenBank/DDBJ databases">
        <title>Diatom-associated Roseobacters Show Island Model of Population Structure.</title>
        <authorList>
            <person name="Qu L."/>
            <person name="Feng X."/>
            <person name="Chen Y."/>
            <person name="Li L."/>
            <person name="Wang X."/>
            <person name="Hu Z."/>
            <person name="Wang H."/>
            <person name="Luo H."/>
        </authorList>
    </citation>
    <scope>NUCLEOTIDE SEQUENCE [LARGE SCALE GENOMIC DNA]</scope>
    <source>
        <strain evidence="8 9">TR60-84</strain>
    </source>
</reference>
<feature type="domain" description="Tyr recombinase" evidence="6">
    <location>
        <begin position="281"/>
        <end position="488"/>
    </location>
</feature>
<evidence type="ECO:0000256" key="5">
    <source>
        <dbReference type="PROSITE-ProRule" id="PRU01248"/>
    </source>
</evidence>
<dbReference type="GO" id="GO:0006310">
    <property type="term" value="P:DNA recombination"/>
    <property type="evidence" value="ECO:0007669"/>
    <property type="project" value="UniProtKB-KW"/>
</dbReference>
<gene>
    <name evidence="8" type="ORF">JQV55_16225</name>
</gene>
<evidence type="ECO:0000259" key="7">
    <source>
        <dbReference type="PROSITE" id="PS51900"/>
    </source>
</evidence>
<dbReference type="InterPro" id="IPR013762">
    <property type="entry name" value="Integrase-like_cat_sf"/>
</dbReference>
<dbReference type="Proteomes" id="UP000732193">
    <property type="component" value="Unassembled WGS sequence"/>
</dbReference>
<comment type="similarity">
    <text evidence="1">Belongs to the 'phage' integrase family.</text>
</comment>
<evidence type="ECO:0000313" key="8">
    <source>
        <dbReference type="EMBL" id="MBM1715118.1"/>
    </source>
</evidence>
<evidence type="ECO:0000259" key="6">
    <source>
        <dbReference type="PROSITE" id="PS51898"/>
    </source>
</evidence>
<evidence type="ECO:0000256" key="1">
    <source>
        <dbReference type="ARBA" id="ARBA00008857"/>
    </source>
</evidence>
<evidence type="ECO:0000256" key="3">
    <source>
        <dbReference type="ARBA" id="ARBA00023125"/>
    </source>
</evidence>
<dbReference type="InterPro" id="IPR036388">
    <property type="entry name" value="WH-like_DNA-bd_sf"/>
</dbReference>
<dbReference type="SUPFAM" id="SSF56349">
    <property type="entry name" value="DNA breaking-rejoining enzymes"/>
    <property type="match status" value="1"/>
</dbReference>
<comment type="caution">
    <text evidence="8">The sequence shown here is derived from an EMBL/GenBank/DDBJ whole genome shotgun (WGS) entry which is preliminary data.</text>
</comment>
<dbReference type="PROSITE" id="PS51900">
    <property type="entry name" value="CB"/>
    <property type="match status" value="1"/>
</dbReference>
<keyword evidence="3 5" id="KW-0238">DNA-binding</keyword>
<proteinExistence type="inferred from homology"/>
<keyword evidence="9" id="KW-1185">Reference proteome</keyword>
<dbReference type="PROSITE" id="PS51898">
    <property type="entry name" value="TYR_RECOMBINASE"/>
    <property type="match status" value="1"/>
</dbReference>
<dbReference type="EMBL" id="JAFBRM010000004">
    <property type="protein sequence ID" value="MBM1715118.1"/>
    <property type="molecule type" value="Genomic_DNA"/>
</dbReference>
<feature type="domain" description="Core-binding (CB)" evidence="7">
    <location>
        <begin position="164"/>
        <end position="251"/>
    </location>
</feature>
<dbReference type="InterPro" id="IPR011010">
    <property type="entry name" value="DNA_brk_join_enz"/>
</dbReference>
<evidence type="ECO:0000256" key="4">
    <source>
        <dbReference type="ARBA" id="ARBA00023172"/>
    </source>
</evidence>
<dbReference type="GO" id="GO:0003677">
    <property type="term" value="F:DNA binding"/>
    <property type="evidence" value="ECO:0007669"/>
    <property type="project" value="UniProtKB-UniRule"/>
</dbReference>
<dbReference type="GO" id="GO:0015074">
    <property type="term" value="P:DNA integration"/>
    <property type="evidence" value="ECO:0007669"/>
    <property type="project" value="UniProtKB-KW"/>
</dbReference>
<keyword evidence="4" id="KW-0233">DNA recombination</keyword>
<dbReference type="InterPro" id="IPR002104">
    <property type="entry name" value="Integrase_catalytic"/>
</dbReference>
<dbReference type="PANTHER" id="PTHR30349:SF41">
    <property type="entry name" value="INTEGRASE_RECOMBINASE PROTEIN MJ0367-RELATED"/>
    <property type="match status" value="1"/>
</dbReference>
<accession>A0AAE2W0P1</accession>
<name>A0AAE2W0P1_9RHOB</name>
<evidence type="ECO:0000256" key="2">
    <source>
        <dbReference type="ARBA" id="ARBA00022908"/>
    </source>
</evidence>
<dbReference type="PANTHER" id="PTHR30349">
    <property type="entry name" value="PHAGE INTEGRASE-RELATED"/>
    <property type="match status" value="1"/>
</dbReference>
<dbReference type="InterPro" id="IPR044068">
    <property type="entry name" value="CB"/>
</dbReference>
<dbReference type="Gene3D" id="1.10.443.10">
    <property type="entry name" value="Intergrase catalytic core"/>
    <property type="match status" value="1"/>
</dbReference>
<dbReference type="Pfam" id="PF00589">
    <property type="entry name" value="Phage_integrase"/>
    <property type="match status" value="1"/>
</dbReference>
<keyword evidence="2" id="KW-0229">DNA integration</keyword>
<protein>
    <submittedName>
        <fullName evidence="8">Tyrosine-type recombinase/integrase</fullName>
    </submittedName>
</protein>
<dbReference type="CDD" id="cd00397">
    <property type="entry name" value="DNA_BRE_C"/>
    <property type="match status" value="1"/>
</dbReference>
<dbReference type="AlphaFoldDB" id="A0AAE2W0P1"/>
<dbReference type="RefSeq" id="WP_203242994.1">
    <property type="nucleotide sequence ID" value="NZ_JAFBRH010000004.1"/>
</dbReference>